<dbReference type="InterPro" id="IPR038765">
    <property type="entry name" value="Papain-like_cys_pep_sf"/>
</dbReference>
<dbReference type="Gene3D" id="3.90.70.10">
    <property type="entry name" value="Cysteine proteinases"/>
    <property type="match status" value="1"/>
</dbReference>
<evidence type="ECO:0000256" key="4">
    <source>
        <dbReference type="ARBA" id="ARBA00022670"/>
    </source>
</evidence>
<dbReference type="OrthoDB" id="2020758at2759"/>
<dbReference type="STRING" id="747676.F4RXR8"/>
<dbReference type="VEuPathDB" id="FungiDB:MELLADRAFT_90677"/>
<dbReference type="PROSITE" id="PS50235">
    <property type="entry name" value="USP_3"/>
    <property type="match status" value="1"/>
</dbReference>
<keyword evidence="4" id="KW-0645">Protease</keyword>
<dbReference type="SUPFAM" id="SSF54001">
    <property type="entry name" value="Cysteine proteinases"/>
    <property type="match status" value="1"/>
</dbReference>
<reference evidence="11" key="1">
    <citation type="journal article" date="2011" name="Proc. Natl. Acad. Sci. U.S.A.">
        <title>Obligate biotrophy features unraveled by the genomic analysis of rust fungi.</title>
        <authorList>
            <person name="Duplessis S."/>
            <person name="Cuomo C.A."/>
            <person name="Lin Y.-C."/>
            <person name="Aerts A."/>
            <person name="Tisserant E."/>
            <person name="Veneault-Fourrey C."/>
            <person name="Joly D.L."/>
            <person name="Hacquard S."/>
            <person name="Amselem J."/>
            <person name="Cantarel B.L."/>
            <person name="Chiu R."/>
            <person name="Coutinho P.M."/>
            <person name="Feau N."/>
            <person name="Field M."/>
            <person name="Frey P."/>
            <person name="Gelhaye E."/>
            <person name="Goldberg J."/>
            <person name="Grabherr M.G."/>
            <person name="Kodira C.D."/>
            <person name="Kohler A."/>
            <person name="Kuees U."/>
            <person name="Lindquist E.A."/>
            <person name="Lucas S.M."/>
            <person name="Mago R."/>
            <person name="Mauceli E."/>
            <person name="Morin E."/>
            <person name="Murat C."/>
            <person name="Pangilinan J.L."/>
            <person name="Park R."/>
            <person name="Pearson M."/>
            <person name="Quesneville H."/>
            <person name="Rouhier N."/>
            <person name="Sakthikumar S."/>
            <person name="Salamov A.A."/>
            <person name="Schmutz J."/>
            <person name="Selles B."/>
            <person name="Shapiro H."/>
            <person name="Tanguay P."/>
            <person name="Tuskan G.A."/>
            <person name="Henrissat B."/>
            <person name="Van de Peer Y."/>
            <person name="Rouze P."/>
            <person name="Ellis J.G."/>
            <person name="Dodds P.N."/>
            <person name="Schein J.E."/>
            <person name="Zhong S."/>
            <person name="Hamelin R.C."/>
            <person name="Grigoriev I.V."/>
            <person name="Szabo L.J."/>
            <person name="Martin F."/>
        </authorList>
    </citation>
    <scope>NUCLEOTIDE SEQUENCE [LARGE SCALE GENOMIC DNA]</scope>
    <source>
        <strain evidence="11">98AG31 / pathotype 3-4-7</strain>
    </source>
</reference>
<dbReference type="GO" id="GO:0005634">
    <property type="term" value="C:nucleus"/>
    <property type="evidence" value="ECO:0007669"/>
    <property type="project" value="TreeGrafter"/>
</dbReference>
<gene>
    <name evidence="10" type="ORF">MELLADRAFT_90677</name>
</gene>
<evidence type="ECO:0000256" key="3">
    <source>
        <dbReference type="ARBA" id="ARBA00012759"/>
    </source>
</evidence>
<dbReference type="GO" id="GO:0006508">
    <property type="term" value="P:proteolysis"/>
    <property type="evidence" value="ECO:0007669"/>
    <property type="project" value="UniProtKB-KW"/>
</dbReference>
<evidence type="ECO:0000256" key="6">
    <source>
        <dbReference type="ARBA" id="ARBA00022801"/>
    </source>
</evidence>
<dbReference type="PANTHER" id="PTHR24006">
    <property type="entry name" value="UBIQUITIN CARBOXYL-TERMINAL HYDROLASE"/>
    <property type="match status" value="1"/>
</dbReference>
<dbReference type="HOGENOM" id="CLU_474131_0_0_1"/>
<keyword evidence="7" id="KW-0788">Thiol protease</keyword>
<dbReference type="GO" id="GO:0016579">
    <property type="term" value="P:protein deubiquitination"/>
    <property type="evidence" value="ECO:0007669"/>
    <property type="project" value="InterPro"/>
</dbReference>
<dbReference type="PROSITE" id="PS00973">
    <property type="entry name" value="USP_2"/>
    <property type="match status" value="1"/>
</dbReference>
<accession>F4RXR8</accession>
<organism evidence="11">
    <name type="scientific">Melampsora larici-populina (strain 98AG31 / pathotype 3-4-7)</name>
    <name type="common">Poplar leaf rust fungus</name>
    <dbReference type="NCBI Taxonomy" id="747676"/>
    <lineage>
        <taxon>Eukaryota</taxon>
        <taxon>Fungi</taxon>
        <taxon>Dikarya</taxon>
        <taxon>Basidiomycota</taxon>
        <taxon>Pucciniomycotina</taxon>
        <taxon>Pucciniomycetes</taxon>
        <taxon>Pucciniales</taxon>
        <taxon>Melampsoraceae</taxon>
        <taxon>Melampsora</taxon>
    </lineage>
</organism>
<dbReference type="Proteomes" id="UP000001072">
    <property type="component" value="Unassembled WGS sequence"/>
</dbReference>
<keyword evidence="6" id="KW-0378">Hydrolase</keyword>
<dbReference type="GeneID" id="18935647"/>
<evidence type="ECO:0000256" key="1">
    <source>
        <dbReference type="ARBA" id="ARBA00000707"/>
    </source>
</evidence>
<protein>
    <recommendedName>
        <fullName evidence="3">ubiquitinyl hydrolase 1</fullName>
        <ecNumber evidence="3">3.4.19.12</ecNumber>
    </recommendedName>
</protein>
<evidence type="ECO:0000256" key="5">
    <source>
        <dbReference type="ARBA" id="ARBA00022786"/>
    </source>
</evidence>
<evidence type="ECO:0000256" key="8">
    <source>
        <dbReference type="SAM" id="MobiDB-lite"/>
    </source>
</evidence>
<dbReference type="CDD" id="cd02662">
    <property type="entry name" value="Peptidase_C19F"/>
    <property type="match status" value="1"/>
</dbReference>
<dbReference type="GO" id="GO:0004843">
    <property type="term" value="F:cysteine-type deubiquitinase activity"/>
    <property type="evidence" value="ECO:0007669"/>
    <property type="project" value="UniProtKB-EC"/>
</dbReference>
<comment type="catalytic activity">
    <reaction evidence="1">
        <text>Thiol-dependent hydrolysis of ester, thioester, amide, peptide and isopeptide bonds formed by the C-terminal Gly of ubiquitin (a 76-residue protein attached to proteins as an intracellular targeting signal).</text>
        <dbReference type="EC" id="3.4.19.12"/>
    </reaction>
</comment>
<dbReference type="KEGG" id="mlr:MELLADRAFT_90677"/>
<dbReference type="RefSeq" id="XP_007413963.1">
    <property type="nucleotide sequence ID" value="XM_007413901.1"/>
</dbReference>
<dbReference type="InParanoid" id="F4RXR8"/>
<dbReference type="PANTHER" id="PTHR24006:SF888">
    <property type="entry name" value="UBIQUITIN CARBOXYL-TERMINAL HYDROLASE 30"/>
    <property type="match status" value="1"/>
</dbReference>
<evidence type="ECO:0000256" key="2">
    <source>
        <dbReference type="ARBA" id="ARBA00009085"/>
    </source>
</evidence>
<dbReference type="InterPro" id="IPR001394">
    <property type="entry name" value="Peptidase_C19_UCH"/>
</dbReference>
<dbReference type="InterPro" id="IPR018200">
    <property type="entry name" value="USP_CS"/>
</dbReference>
<proteinExistence type="inferred from homology"/>
<comment type="similarity">
    <text evidence="2">Belongs to the peptidase C19 family.</text>
</comment>
<dbReference type="InterPro" id="IPR050164">
    <property type="entry name" value="Peptidase_C19"/>
</dbReference>
<evidence type="ECO:0000259" key="9">
    <source>
        <dbReference type="PROSITE" id="PS50235"/>
    </source>
</evidence>
<evidence type="ECO:0000313" key="10">
    <source>
        <dbReference type="EMBL" id="EGG02850.1"/>
    </source>
</evidence>
<dbReference type="eggNOG" id="KOG1867">
    <property type="taxonomic scope" value="Eukaryota"/>
</dbReference>
<dbReference type="Pfam" id="PF00443">
    <property type="entry name" value="UCH"/>
    <property type="match status" value="1"/>
</dbReference>
<dbReference type="InterPro" id="IPR028889">
    <property type="entry name" value="USP"/>
</dbReference>
<feature type="region of interest" description="Disordered" evidence="8">
    <location>
        <begin position="528"/>
        <end position="562"/>
    </location>
</feature>
<evidence type="ECO:0000256" key="7">
    <source>
        <dbReference type="ARBA" id="ARBA00022807"/>
    </source>
</evidence>
<dbReference type="EMBL" id="GL883128">
    <property type="protein sequence ID" value="EGG02850.1"/>
    <property type="molecule type" value="Genomic_DNA"/>
</dbReference>
<dbReference type="AlphaFoldDB" id="F4RXR8"/>
<feature type="domain" description="USP" evidence="9">
    <location>
        <begin position="105"/>
        <end position="512"/>
    </location>
</feature>
<keyword evidence="11" id="KW-1185">Reference proteome</keyword>
<keyword evidence="5" id="KW-0833">Ubl conjugation pathway</keyword>
<name>F4RXR8_MELLP</name>
<dbReference type="GO" id="GO:0005829">
    <property type="term" value="C:cytosol"/>
    <property type="evidence" value="ECO:0007669"/>
    <property type="project" value="TreeGrafter"/>
</dbReference>
<dbReference type="EC" id="3.4.19.12" evidence="3"/>
<sequence length="575" mass="66585">MTTLVIVLSILLGRIDGWYLRLMDRLQGLCEVVKSLDGVRGIDFNRIAASFRGEEVGIDEHLNVEVNRRSIKRSIKESRLKSTQVNDDMLNHSSNCTIKPELHYPGLINSSTNTCFLNAVLQSLASMPHLTSYLDMIHSYQETKAQEPQTPVINSLRELLGLLNTPRDFQSVLRPVCVAQALFKHTNHHSLFNSEQQDAQEFLIIMIDAIESEVQSLMASIRLESFRFSCEKDQQDIRNQIRFVGRSPFRALMVNRIACETCGLTSVFRHSVADHFSLNVPPKLTCSLEECLMEYTKLELLEDYICMKCSLLKTKETIWKRIEECKEKPNNNNQKKRLQAIKKDYKLIESMVLDHDYESEGNEKHRKGLVERIASLTTTKQTMFARPPQSLTFHLSRSTAYTRGVSFKNHCQVKYPEYLNLNRFCSTSKLNKLAHLPISSCKVSSKDQEEIQVWYRLASVVVHYGSHSFGHYITFRRIGKDSWLRVSDESVLKSDLGEVLKANPFLIMYERLCEKDLMRMNGRDEDEKLNEGWEMEMEGNGESEGRERERDGVDDDDHDHERNSLKCRKLHWFEI</sequence>
<evidence type="ECO:0000313" key="11">
    <source>
        <dbReference type="Proteomes" id="UP000001072"/>
    </source>
</evidence>